<accession>A0A8R2A7N9</accession>
<dbReference type="OrthoDB" id="6775554at2759"/>
<dbReference type="KEGG" id="api:100169368"/>
<dbReference type="PANTHER" id="PTHR33936:SF25">
    <property type="entry name" value="C2H2-TYPE DOMAIN-CONTAINING PROTEIN"/>
    <property type="match status" value="1"/>
</dbReference>
<evidence type="ECO:0000259" key="1">
    <source>
        <dbReference type="PROSITE" id="PS00028"/>
    </source>
</evidence>
<reference evidence="2" key="2">
    <citation type="submission" date="2022-06" db="UniProtKB">
        <authorList>
            <consortium name="EnsemblMetazoa"/>
        </authorList>
    </citation>
    <scope>IDENTIFICATION</scope>
</reference>
<feature type="domain" description="C2H2-type" evidence="1">
    <location>
        <begin position="106"/>
        <end position="129"/>
    </location>
</feature>
<proteinExistence type="predicted"/>
<dbReference type="PANTHER" id="PTHR33936">
    <property type="entry name" value="PROTEIN CBG17840"/>
    <property type="match status" value="1"/>
</dbReference>
<evidence type="ECO:0000313" key="2">
    <source>
        <dbReference type="EnsemblMetazoa" id="XP_001949350.2"/>
    </source>
</evidence>
<keyword evidence="3" id="KW-1185">Reference proteome</keyword>
<protein>
    <recommendedName>
        <fullName evidence="1">C2H2-type domain-containing protein</fullName>
    </recommendedName>
</protein>
<dbReference type="AlphaFoldDB" id="A0A8R2A7N9"/>
<dbReference type="PROSITE" id="PS00028">
    <property type="entry name" value="ZINC_FINGER_C2H2_1"/>
    <property type="match status" value="1"/>
</dbReference>
<sequence length="620" mass="72352">MSKNKFVPQYFCVCDQSYNRKRQLRKHIRLCEYAQNPGKKCFSQYPVSKCELIYINGNQNPSNVRSTKRFKCGCEKSFLSKGGYYRHIKKCQLRPKQQVVTGKTKCNEPGCSLTFKYIRDFRQHLNEKHQIQFDVEDKKFHTYSDFLNWKVNYESETCSCFYHRKNLTRSGRRVEYWYCNRSGSYQSALQSRRRKLKSQGILKINNNCTSSITLTINKIDGTVQAVIHHTHYGHEAELIHLRIPKGDKQEIASKLLQGVNIEDILSSFKEDRLSKQTERKHLIKRRDILNISKKYNVNIILPKVQLSKNKTNYELVQEAVELPAIDSLPNTTEANKRHFISSQLALSFVSQIHENVWRISMGNVLVSTFSSNNFNQEVYFVTKNDVVSCSANNCYSYCNYCNICYHTYSCTCSDFLSKIIICEHVHLTVIFQANPETYQNEDHREIRLHGNQDHTKYSQNCTEPPNSQQNIKNGNQDHTMYTQNCTEPPNSQQPIKNGNQDHTKYTKKCTEHPNSQPINSENQDHTKYTRNCTESSISQHCIKNVKLCDHSKNNDIYKLNMKAENLKSVKTRLKKLMMNTLQKIDECNNSDLLENLERHITNISCNLGRDLLENTTKNKK</sequence>
<dbReference type="InterPro" id="IPR013087">
    <property type="entry name" value="Znf_C2H2_type"/>
</dbReference>
<name>A0A8R2A7N9_ACYPI</name>
<dbReference type="EnsemblMetazoa" id="XM_001949315.5">
    <property type="protein sequence ID" value="XP_001949350.2"/>
    <property type="gene ID" value="LOC100169368"/>
</dbReference>
<organism evidence="2 3">
    <name type="scientific">Acyrthosiphon pisum</name>
    <name type="common">Pea aphid</name>
    <dbReference type="NCBI Taxonomy" id="7029"/>
    <lineage>
        <taxon>Eukaryota</taxon>
        <taxon>Metazoa</taxon>
        <taxon>Ecdysozoa</taxon>
        <taxon>Arthropoda</taxon>
        <taxon>Hexapoda</taxon>
        <taxon>Insecta</taxon>
        <taxon>Pterygota</taxon>
        <taxon>Neoptera</taxon>
        <taxon>Paraneoptera</taxon>
        <taxon>Hemiptera</taxon>
        <taxon>Sternorrhyncha</taxon>
        <taxon>Aphidomorpha</taxon>
        <taxon>Aphidoidea</taxon>
        <taxon>Aphididae</taxon>
        <taxon>Macrosiphini</taxon>
        <taxon>Acyrthosiphon</taxon>
    </lineage>
</organism>
<dbReference type="InterPro" id="IPR052797">
    <property type="entry name" value="RegFact_GeneExpr_CellDeath"/>
</dbReference>
<dbReference type="RefSeq" id="XP_001949350.2">
    <property type="nucleotide sequence ID" value="XM_001949315.4"/>
</dbReference>
<dbReference type="Proteomes" id="UP000007819">
    <property type="component" value="Chromosome A2"/>
</dbReference>
<reference evidence="3" key="1">
    <citation type="submission" date="2010-06" db="EMBL/GenBank/DDBJ databases">
        <authorList>
            <person name="Jiang H."/>
            <person name="Abraham K."/>
            <person name="Ali S."/>
            <person name="Alsbrooks S.L."/>
            <person name="Anim B.N."/>
            <person name="Anosike U.S."/>
            <person name="Attaway T."/>
            <person name="Bandaranaike D.P."/>
            <person name="Battles P.K."/>
            <person name="Bell S.N."/>
            <person name="Bell A.V."/>
            <person name="Beltran B."/>
            <person name="Bickham C."/>
            <person name="Bustamante Y."/>
            <person name="Caleb T."/>
            <person name="Canada A."/>
            <person name="Cardenas V."/>
            <person name="Carter K."/>
            <person name="Chacko J."/>
            <person name="Chandrabose M.N."/>
            <person name="Chavez D."/>
            <person name="Chavez A."/>
            <person name="Chen L."/>
            <person name="Chu H.-S."/>
            <person name="Claassen K.J."/>
            <person name="Cockrell R."/>
            <person name="Collins M."/>
            <person name="Cooper J.A."/>
            <person name="Cree A."/>
            <person name="Curry S.M."/>
            <person name="Da Y."/>
            <person name="Dao M.D."/>
            <person name="Das B."/>
            <person name="Davila M.-L."/>
            <person name="Davy-Carroll L."/>
            <person name="Denson S."/>
            <person name="Dinh H."/>
            <person name="Ebong V.E."/>
            <person name="Edwards J.R."/>
            <person name="Egan A."/>
            <person name="El-Daye J."/>
            <person name="Escobedo L."/>
            <person name="Fernandez S."/>
            <person name="Fernando P.R."/>
            <person name="Flagg N."/>
            <person name="Forbes L.D."/>
            <person name="Fowler R.G."/>
            <person name="Fu Q."/>
            <person name="Gabisi R.A."/>
            <person name="Ganer J."/>
            <person name="Garbino Pronczuk A."/>
            <person name="Garcia R.M."/>
            <person name="Garner T."/>
            <person name="Garrett T.E."/>
            <person name="Gonzalez D.A."/>
            <person name="Hamid H."/>
            <person name="Hawkins E.S."/>
            <person name="Hirani K."/>
            <person name="Hogues M.E."/>
            <person name="Hollins B."/>
            <person name="Hsiao C.-H."/>
            <person name="Jabil R."/>
            <person name="James M.L."/>
            <person name="Jhangiani S.N."/>
            <person name="Johnson B."/>
            <person name="Johnson Q."/>
            <person name="Joshi V."/>
            <person name="Kalu J.B."/>
            <person name="Kam C."/>
            <person name="Kashfia A."/>
            <person name="Keebler J."/>
            <person name="Kisamo H."/>
            <person name="Kovar C.L."/>
            <person name="Lago L.A."/>
            <person name="Lai C.-Y."/>
            <person name="Laidlaw J."/>
            <person name="Lara F."/>
            <person name="Le T.-K."/>
            <person name="Lee S.L."/>
            <person name="Legall F.H."/>
            <person name="Lemon S.J."/>
            <person name="Lewis L.R."/>
            <person name="Li B."/>
            <person name="Liu Y."/>
            <person name="Liu Y.-S."/>
            <person name="Lopez J."/>
            <person name="Lozado R.J."/>
            <person name="Lu J."/>
            <person name="Madu R.C."/>
            <person name="Maheshwari M."/>
            <person name="Maheshwari R."/>
            <person name="Malloy K."/>
            <person name="Martinez E."/>
            <person name="Mathew T."/>
            <person name="Mercado I.C."/>
            <person name="Mercado C."/>
            <person name="Meyer B."/>
            <person name="Montgomery K."/>
            <person name="Morgan M.B."/>
            <person name="Munidasa M."/>
            <person name="Nazareth L.V."/>
            <person name="Nelson J."/>
            <person name="Ng B.M."/>
            <person name="Nguyen N.B."/>
            <person name="Nguyen P.Q."/>
            <person name="Nguyen T."/>
            <person name="Obregon M."/>
            <person name="Okwuonu G.O."/>
            <person name="Onwere C.G."/>
            <person name="Orozco G."/>
            <person name="Parra A."/>
            <person name="Patel S."/>
            <person name="Patil S."/>
            <person name="Perez A."/>
            <person name="Perez Y."/>
            <person name="Pham C."/>
            <person name="Primus E.L."/>
            <person name="Pu L.-L."/>
            <person name="Puazo M."/>
            <person name="Qin X."/>
            <person name="Quiroz J.B."/>
            <person name="Reese J."/>
            <person name="Richards S."/>
            <person name="Rives C.M."/>
            <person name="Robberts R."/>
            <person name="Ruiz S.J."/>
            <person name="Ruiz M.J."/>
            <person name="Santibanez J."/>
            <person name="Schneider B.W."/>
            <person name="Sisson I."/>
            <person name="Smith M."/>
            <person name="Sodergren E."/>
            <person name="Song X.-Z."/>
            <person name="Song B.B."/>
            <person name="Summersgill H."/>
            <person name="Thelus R."/>
            <person name="Thornton R.D."/>
            <person name="Trejos Z.Y."/>
            <person name="Usmani K."/>
            <person name="Vattathil S."/>
            <person name="Villasana D."/>
            <person name="Walker D.L."/>
            <person name="Wang S."/>
            <person name="Wang K."/>
            <person name="White C.S."/>
            <person name="Williams A.C."/>
            <person name="Williamson J."/>
            <person name="Wilson K."/>
            <person name="Woghiren I.O."/>
            <person name="Woodworth J.R."/>
            <person name="Worley K.C."/>
            <person name="Wright R.A."/>
            <person name="Wu W."/>
            <person name="Young L."/>
            <person name="Zhang L."/>
            <person name="Zhang J."/>
            <person name="Zhu Y."/>
            <person name="Muzny D.M."/>
            <person name="Weinstock G."/>
            <person name="Gibbs R.A."/>
        </authorList>
    </citation>
    <scope>NUCLEOTIDE SEQUENCE [LARGE SCALE GENOMIC DNA]</scope>
    <source>
        <strain evidence="3">LSR1</strain>
    </source>
</reference>
<evidence type="ECO:0000313" key="3">
    <source>
        <dbReference type="Proteomes" id="UP000007819"/>
    </source>
</evidence>
<dbReference type="GeneID" id="100169368"/>